<dbReference type="GO" id="GO:0007155">
    <property type="term" value="P:cell adhesion"/>
    <property type="evidence" value="ECO:0007669"/>
    <property type="project" value="InterPro"/>
</dbReference>
<dbReference type="GO" id="GO:0044096">
    <property type="term" value="C:type IV pilus"/>
    <property type="evidence" value="ECO:0007669"/>
    <property type="project" value="TreeGrafter"/>
</dbReference>
<dbReference type="PROSITE" id="PS00409">
    <property type="entry name" value="PROKAR_NTER_METHYL"/>
    <property type="match status" value="1"/>
</dbReference>
<comment type="similarity">
    <text evidence="1 3">Belongs to the N-Me-Phe pilin family.</text>
</comment>
<gene>
    <name evidence="5" type="ORF">ETQ85_01355</name>
</gene>
<dbReference type="RefSeq" id="WP_148577316.1">
    <property type="nucleotide sequence ID" value="NZ_SDKK01000001.1"/>
</dbReference>
<dbReference type="InterPro" id="IPR045584">
    <property type="entry name" value="Pilin-like"/>
</dbReference>
<evidence type="ECO:0000256" key="1">
    <source>
        <dbReference type="ARBA" id="ARBA00005233"/>
    </source>
</evidence>
<evidence type="ECO:0000256" key="3">
    <source>
        <dbReference type="RuleBase" id="RU000389"/>
    </source>
</evidence>
<proteinExistence type="inferred from homology"/>
<keyword evidence="2" id="KW-0488">Methylation</keyword>
<dbReference type="Pfam" id="PF07963">
    <property type="entry name" value="N_methyl"/>
    <property type="match status" value="1"/>
</dbReference>
<dbReference type="OrthoDB" id="8607132at2"/>
<dbReference type="PANTHER" id="PTHR30093">
    <property type="entry name" value="GENERAL SECRETION PATHWAY PROTEIN G"/>
    <property type="match status" value="1"/>
</dbReference>
<dbReference type="Pfam" id="PF00114">
    <property type="entry name" value="Pilin"/>
    <property type="match status" value="1"/>
</dbReference>
<dbReference type="PANTHER" id="PTHR30093:SF34">
    <property type="entry name" value="PREPILIN PEPTIDASE-DEPENDENT PROTEIN D"/>
    <property type="match status" value="1"/>
</dbReference>
<dbReference type="EMBL" id="SDKK01000001">
    <property type="protein sequence ID" value="TYC62227.1"/>
    <property type="molecule type" value="Genomic_DNA"/>
</dbReference>
<dbReference type="GO" id="GO:0043107">
    <property type="term" value="P:type IV pilus-dependent motility"/>
    <property type="evidence" value="ECO:0007669"/>
    <property type="project" value="TreeGrafter"/>
</dbReference>
<protein>
    <submittedName>
        <fullName evidence="5">Prepilin-type N-terminal cleavage/methylation domain-containing protein</fullName>
    </submittedName>
</protein>
<evidence type="ECO:0000313" key="6">
    <source>
        <dbReference type="Proteomes" id="UP000389128"/>
    </source>
</evidence>
<comment type="caution">
    <text evidence="5">The sequence shown here is derived from an EMBL/GenBank/DDBJ whole genome shotgun (WGS) entry which is preliminary data.</text>
</comment>
<dbReference type="InterPro" id="IPR001082">
    <property type="entry name" value="Pilin"/>
</dbReference>
<dbReference type="Proteomes" id="UP000389128">
    <property type="component" value="Unassembled WGS sequence"/>
</dbReference>
<sequence length="141" mass="14589">MKKQAGFTLIELMIVVAIIGILAAVAVPQYQDYTKKARFSEVLTLSDTYKQAVAVCAADNPTNPTTPLTGCSNGLLGVPSAPAATTNVATLVTTNGIIKGTATSAADGVISILTPTLDVNGTNITWKNSGSCVDKGWCKKE</sequence>
<dbReference type="Gene3D" id="3.30.700.10">
    <property type="entry name" value="Glycoprotein, Type 4 Pilin"/>
    <property type="match status" value="1"/>
</dbReference>
<evidence type="ECO:0000313" key="5">
    <source>
        <dbReference type="EMBL" id="TYC62227.1"/>
    </source>
</evidence>
<keyword evidence="4" id="KW-0812">Transmembrane</keyword>
<dbReference type="SUPFAM" id="SSF54523">
    <property type="entry name" value="Pili subunits"/>
    <property type="match status" value="1"/>
</dbReference>
<feature type="transmembrane region" description="Helical" evidence="4">
    <location>
        <begin position="6"/>
        <end position="27"/>
    </location>
</feature>
<evidence type="ECO:0000256" key="4">
    <source>
        <dbReference type="SAM" id="Phobius"/>
    </source>
</evidence>
<keyword evidence="3" id="KW-0281">Fimbrium</keyword>
<keyword evidence="4" id="KW-0472">Membrane</keyword>
<dbReference type="AlphaFoldDB" id="A0A6C2D7J1"/>
<keyword evidence="4" id="KW-1133">Transmembrane helix</keyword>
<name>A0A6C2D7J1_9RHOO</name>
<dbReference type="NCBIfam" id="TIGR02532">
    <property type="entry name" value="IV_pilin_GFxxxE"/>
    <property type="match status" value="1"/>
</dbReference>
<evidence type="ECO:0000256" key="2">
    <source>
        <dbReference type="ARBA" id="ARBA00022481"/>
    </source>
</evidence>
<organism evidence="5 6">
    <name type="scientific">Zoogloea oleivorans</name>
    <dbReference type="NCBI Taxonomy" id="1552750"/>
    <lineage>
        <taxon>Bacteria</taxon>
        <taxon>Pseudomonadati</taxon>
        <taxon>Pseudomonadota</taxon>
        <taxon>Betaproteobacteria</taxon>
        <taxon>Rhodocyclales</taxon>
        <taxon>Zoogloeaceae</taxon>
        <taxon>Zoogloea</taxon>
    </lineage>
</organism>
<dbReference type="InterPro" id="IPR012902">
    <property type="entry name" value="N_methyl_site"/>
</dbReference>
<accession>A0A6C2D7J1</accession>
<reference evidence="5 6" key="1">
    <citation type="submission" date="2019-01" db="EMBL/GenBank/DDBJ databases">
        <title>Zoogloea oleivorans genome sequencing and assembly.</title>
        <authorList>
            <person name="Tancsics A."/>
            <person name="Farkas M."/>
            <person name="Kriszt B."/>
            <person name="Maroti G."/>
            <person name="Horvath B."/>
        </authorList>
    </citation>
    <scope>NUCLEOTIDE SEQUENCE [LARGE SCALE GENOMIC DNA]</scope>
    <source>
        <strain evidence="5 6">Buc</strain>
    </source>
</reference>
<keyword evidence="6" id="KW-1185">Reference proteome</keyword>